<reference evidence="2 3" key="1">
    <citation type="journal article" date="2020" name="ISME J.">
        <title>Uncovering the hidden diversity of litter-decomposition mechanisms in mushroom-forming fungi.</title>
        <authorList>
            <person name="Floudas D."/>
            <person name="Bentzer J."/>
            <person name="Ahren D."/>
            <person name="Johansson T."/>
            <person name="Persson P."/>
            <person name="Tunlid A."/>
        </authorList>
    </citation>
    <scope>NUCLEOTIDE SEQUENCE [LARGE SCALE GENOMIC DNA]</scope>
    <source>
        <strain evidence="2 3">CBS 146.42</strain>
    </source>
</reference>
<dbReference type="OrthoDB" id="5374757at2759"/>
<evidence type="ECO:0000256" key="1">
    <source>
        <dbReference type="SAM" id="MobiDB-lite"/>
    </source>
</evidence>
<accession>A0A8H5GFD5</accession>
<gene>
    <name evidence="2" type="ORF">D9756_000477</name>
</gene>
<name>A0A8H5GFD5_9AGAR</name>
<feature type="compositionally biased region" description="Low complexity" evidence="1">
    <location>
        <begin position="109"/>
        <end position="126"/>
    </location>
</feature>
<feature type="compositionally biased region" description="Acidic residues" evidence="1">
    <location>
        <begin position="317"/>
        <end position="330"/>
    </location>
</feature>
<dbReference type="EMBL" id="JAACJO010000001">
    <property type="protein sequence ID" value="KAF5363927.1"/>
    <property type="molecule type" value="Genomic_DNA"/>
</dbReference>
<dbReference type="PANTHER" id="PTHR40635">
    <property type="match status" value="1"/>
</dbReference>
<comment type="caution">
    <text evidence="2">The sequence shown here is derived from an EMBL/GenBank/DDBJ whole genome shotgun (WGS) entry which is preliminary data.</text>
</comment>
<feature type="region of interest" description="Disordered" evidence="1">
    <location>
        <begin position="345"/>
        <end position="373"/>
    </location>
</feature>
<feature type="region of interest" description="Disordered" evidence="1">
    <location>
        <begin position="255"/>
        <end position="331"/>
    </location>
</feature>
<dbReference type="Proteomes" id="UP000559027">
    <property type="component" value="Unassembled WGS sequence"/>
</dbReference>
<protein>
    <submittedName>
        <fullName evidence="2">Uncharacterized protein</fullName>
    </submittedName>
</protein>
<feature type="compositionally biased region" description="Acidic residues" evidence="1">
    <location>
        <begin position="158"/>
        <end position="167"/>
    </location>
</feature>
<dbReference type="AlphaFoldDB" id="A0A8H5GFD5"/>
<organism evidence="2 3">
    <name type="scientific">Leucocoprinus leucothites</name>
    <dbReference type="NCBI Taxonomy" id="201217"/>
    <lineage>
        <taxon>Eukaryota</taxon>
        <taxon>Fungi</taxon>
        <taxon>Dikarya</taxon>
        <taxon>Basidiomycota</taxon>
        <taxon>Agaricomycotina</taxon>
        <taxon>Agaricomycetes</taxon>
        <taxon>Agaricomycetidae</taxon>
        <taxon>Agaricales</taxon>
        <taxon>Agaricineae</taxon>
        <taxon>Agaricaceae</taxon>
        <taxon>Leucocoprinus</taxon>
    </lineage>
</organism>
<feature type="compositionally biased region" description="Acidic residues" evidence="1">
    <location>
        <begin position="193"/>
        <end position="205"/>
    </location>
</feature>
<feature type="region of interest" description="Disordered" evidence="1">
    <location>
        <begin position="106"/>
        <end position="174"/>
    </location>
</feature>
<proteinExistence type="predicted"/>
<feature type="region of interest" description="Disordered" evidence="1">
    <location>
        <begin position="193"/>
        <end position="225"/>
    </location>
</feature>
<keyword evidence="3" id="KW-1185">Reference proteome</keyword>
<evidence type="ECO:0000313" key="3">
    <source>
        <dbReference type="Proteomes" id="UP000559027"/>
    </source>
</evidence>
<evidence type="ECO:0000313" key="2">
    <source>
        <dbReference type="EMBL" id="KAF5363927.1"/>
    </source>
</evidence>
<feature type="compositionally biased region" description="Polar residues" evidence="1">
    <location>
        <begin position="274"/>
        <end position="287"/>
    </location>
</feature>
<sequence length="373" mass="41792">MGFKARNLYYLRIAEQTVLPVYLYLDERHLDWMSDQVLQHVLSDLRPRILNKLQAEDGLLTSPAAAKKATVDTHRGETYQFCYFLRRTEPHSVAIKTRNYVARSHIPVQSSTQTPAATSTATTNPRRTQRKRKTRSGSTPLSPPPSRSVKKQRKDATLELDDSDVTETDGSATKKKERVVEIVDIDQDEDMIDLNAEEDTDEDDESWRPRKDTFGLPADEEEEKPKPALQLKYKGFCIYGLCLCIVVEPWPIIRSSTRPPQELGGIASKKSTDKQTSVPPASTTIARSKTPLFLADEDVDPDETQSQKPDPVTNPWDDLETMESSDDDSEVGGMMAFSQALNLAGDSRPGAVEDDDEMEGTVLFGDADEVRQL</sequence>
<dbReference type="PANTHER" id="PTHR40635:SF1">
    <property type="match status" value="1"/>
</dbReference>